<gene>
    <name evidence="1" type="ORF">HMP0721_1284</name>
</gene>
<evidence type="ECO:0000313" key="2">
    <source>
        <dbReference type="Proteomes" id="UP000004754"/>
    </source>
</evidence>
<evidence type="ECO:0008006" key="3">
    <source>
        <dbReference type="Google" id="ProtNLM"/>
    </source>
</evidence>
<reference evidence="1 2" key="1">
    <citation type="submission" date="2010-12" db="EMBL/GenBank/DDBJ databases">
        <authorList>
            <person name="Muzny D."/>
            <person name="Qin X."/>
            <person name="Deng J."/>
            <person name="Jiang H."/>
            <person name="Liu Y."/>
            <person name="Qu J."/>
            <person name="Song X.-Z."/>
            <person name="Zhang L."/>
            <person name="Thornton R."/>
            <person name="Coyle M."/>
            <person name="Francisco L."/>
            <person name="Jackson L."/>
            <person name="Javaid M."/>
            <person name="Korchina V."/>
            <person name="Kovar C."/>
            <person name="Mata R."/>
            <person name="Mathew T."/>
            <person name="Ngo R."/>
            <person name="Nguyen L."/>
            <person name="Nguyen N."/>
            <person name="Okwuonu G."/>
            <person name="Ongeri F."/>
            <person name="Pham C."/>
            <person name="Simmons D."/>
            <person name="Wilczek-Boney K."/>
            <person name="Hale W."/>
            <person name="Jakkamsetti A."/>
            <person name="Pham P."/>
            <person name="Ruth R."/>
            <person name="San Lucas F."/>
            <person name="Warren J."/>
            <person name="Zhang J."/>
            <person name="Zhao Z."/>
            <person name="Zhou C."/>
            <person name="Zhu D."/>
            <person name="Lee S."/>
            <person name="Bess C."/>
            <person name="Blankenburg K."/>
            <person name="Forbes L."/>
            <person name="Fu Q."/>
            <person name="Gubbala S."/>
            <person name="Hirani K."/>
            <person name="Jayaseelan J.C."/>
            <person name="Lara F."/>
            <person name="Munidasa M."/>
            <person name="Palculict T."/>
            <person name="Patil S."/>
            <person name="Pu L.-L."/>
            <person name="Saada N."/>
            <person name="Tang L."/>
            <person name="Weissenberger G."/>
            <person name="Zhu Y."/>
            <person name="Hemphill L."/>
            <person name="Shang Y."/>
            <person name="Youmans B."/>
            <person name="Ayvaz T."/>
            <person name="Ross M."/>
            <person name="Santibanez J."/>
            <person name="Aqrawi P."/>
            <person name="Gross S."/>
            <person name="Joshi V."/>
            <person name="Fowler G."/>
            <person name="Nazareth L."/>
            <person name="Reid J."/>
            <person name="Worley K."/>
            <person name="Petrosino J."/>
            <person name="Highlander S."/>
            <person name="Gibbs R."/>
        </authorList>
    </citation>
    <scope>NUCLEOTIDE SEQUENCE [LARGE SCALE GENOMIC DNA]</scope>
    <source>
        <strain evidence="1 2">ATCC 23263</strain>
    </source>
</reference>
<dbReference type="AlphaFoldDB" id="E6MH00"/>
<name>E6MH00_9FIRM</name>
<dbReference type="EMBL" id="AEQN01000016">
    <property type="protein sequence ID" value="EFV01890.1"/>
    <property type="molecule type" value="Genomic_DNA"/>
</dbReference>
<dbReference type="OrthoDB" id="1862126at2"/>
<comment type="caution">
    <text evidence="1">The sequence shown here is derived from an EMBL/GenBank/DDBJ whole genome shotgun (WGS) entry which is preliminary data.</text>
</comment>
<evidence type="ECO:0000313" key="1">
    <source>
        <dbReference type="EMBL" id="EFV01890.1"/>
    </source>
</evidence>
<dbReference type="RefSeq" id="WP_006598707.1">
    <property type="nucleotide sequence ID" value="NZ_GL622359.1"/>
</dbReference>
<dbReference type="STRING" id="887929.HMP0721_1284"/>
<proteinExistence type="predicted"/>
<dbReference type="Proteomes" id="UP000004754">
    <property type="component" value="Unassembled WGS sequence"/>
</dbReference>
<keyword evidence="2" id="KW-1185">Reference proteome</keyword>
<accession>E6MH00</accession>
<organism evidence="1 2">
    <name type="scientific">Pseudoramibacter alactolyticus ATCC 23263</name>
    <dbReference type="NCBI Taxonomy" id="887929"/>
    <lineage>
        <taxon>Bacteria</taxon>
        <taxon>Bacillati</taxon>
        <taxon>Bacillota</taxon>
        <taxon>Clostridia</taxon>
        <taxon>Eubacteriales</taxon>
        <taxon>Eubacteriaceae</taxon>
        <taxon>Pseudoramibacter</taxon>
    </lineage>
</organism>
<protein>
    <recommendedName>
        <fullName evidence="3">Helix-turn-helix domain-containing protein</fullName>
    </recommendedName>
</protein>
<dbReference type="HOGENOM" id="CLU_2466600_0_0_9"/>
<sequence>MIQSNYIRRKQSELIALMEASPDRDYITVEDAAKFLGMDKQAFRELAAQGHIPFAIGGILQRSKYTKIPKLPFFNWCLQSSSSIVVGTEMATAMNA</sequence>